<keyword evidence="4" id="KW-0472">Membrane</keyword>
<dbReference type="OrthoDB" id="2435781at2759"/>
<feature type="coiled-coil region" evidence="2">
    <location>
        <begin position="1027"/>
        <end position="1057"/>
    </location>
</feature>
<dbReference type="AlphaFoldDB" id="A0A397VJP6"/>
<dbReference type="PANTHER" id="PTHR10582">
    <property type="entry name" value="TRANSIENT RECEPTOR POTENTIAL ION CHANNEL PROTEIN"/>
    <property type="match status" value="1"/>
</dbReference>
<dbReference type="InterPro" id="IPR024862">
    <property type="entry name" value="TRPV"/>
</dbReference>
<dbReference type="InterPro" id="IPR036322">
    <property type="entry name" value="WD40_repeat_dom_sf"/>
</dbReference>
<sequence>MTDKSEFSQASKSKSEEKIDIEPEQTKPHNGKKITKLMLSPDSKCVATWSRDDRSICVWELDDNQLVKQQSENELKQFKLFVSRNIEEFCHKFCPELSAVSKLHAVSNNKLVAISDTIVATIQSKYVQRNKIEVINLVENKKIELNLYQYRDWSMEECSKSQSCKINNSISCGAFKSIKKCHIDGEKIMLIDNCSSLTQWNLSTLLLEKQYQLEWETHSAYESLFFFNKNSTLLAVYQYYYPKGFIYVFFTENALLLSKCNFEAELQHLEFISSDKEERLLLFFDNDNFEIRDPYDLDKVIEKKTISNLCEELSIKKPSKKEEFITMKNKKIYYTSDENLWVQEVSEKQWIKYLREKLKDNNKTKVLPSKPQIEEILKRFINKVDNMTISISQSYDGSLVKWEVNNDEKIIKASLKPGSNINYWNLVDNIKLKEEFYEKRDEIWGGIRIDFYGCNLLHNEDLAMLTSAGLFIWSIWPKHENEKIRLRYYISYKHEYMEKLDFKHLLTMIQKYEKKNSLPAPDFEFFIDNYKEKHTEDGRYLFAELLDDYIEDKILLKSYGQELLMCFLKSKNYSLVGRLCSKIYEETENHNITEKIQLLDVFTLLFTELTQFPQLLKNFLSYTLFIYSTDVPEEIKFSKFFLEPHLQSHINYLQPYFTNNIKEGIKWFFYFIREKNPFSFPYENLKQKLEKMFYKDFQTIVLIFPLPKFSSYGSDYIYWKELFSPKSSTFSKYEYPEFYKYWYGEALLNFKWNTYGKYYFFAIFIFYFIFMLCFLMAATIKELSNETRYFLLTATIFLGLLHLIFEIRQFIYSPLLWITDIWNYFDIGAILFPILTSIDWLQSDTTPTWAITLSVLLLELKFITLFRAIEFFGTYWAMIIGVIQNSLSFFVIIGFIMFVFAHSLHILLRPKNDNPNNSEELSTNMFTNLDTAYLAVYIMLTGDSSSVSNWSLTENPTLTLLMILSEIELLYMLPHQRRKNNWFPEIIFYRFSLDKFYEIAYKVNNNNWDGVVEIPSLPDPLLKIVNLHKEEDKKKDKEELSQKLESIKKELIQKFSDEEKKKFQKLDNEKITHKLKKLLKKVK</sequence>
<gene>
    <name evidence="5" type="ORF">C2G38_2243558</name>
</gene>
<proteinExistence type="predicted"/>
<evidence type="ECO:0000313" key="6">
    <source>
        <dbReference type="Proteomes" id="UP000266673"/>
    </source>
</evidence>
<dbReference type="SUPFAM" id="SSF50978">
    <property type="entry name" value="WD40 repeat-like"/>
    <property type="match status" value="1"/>
</dbReference>
<evidence type="ECO:0008006" key="7">
    <source>
        <dbReference type="Google" id="ProtNLM"/>
    </source>
</evidence>
<keyword evidence="1" id="KW-0677">Repeat</keyword>
<feature type="transmembrane region" description="Helical" evidence="4">
    <location>
        <begin position="758"/>
        <end position="777"/>
    </location>
</feature>
<evidence type="ECO:0000256" key="1">
    <source>
        <dbReference type="ARBA" id="ARBA00022737"/>
    </source>
</evidence>
<keyword evidence="4" id="KW-0812">Transmembrane</keyword>
<feature type="transmembrane region" description="Helical" evidence="4">
    <location>
        <begin position="848"/>
        <end position="869"/>
    </location>
</feature>
<dbReference type="Proteomes" id="UP000266673">
    <property type="component" value="Unassembled WGS sequence"/>
</dbReference>
<evidence type="ECO:0000256" key="2">
    <source>
        <dbReference type="SAM" id="Coils"/>
    </source>
</evidence>
<accession>A0A397VJP6</accession>
<keyword evidence="6" id="KW-1185">Reference proteome</keyword>
<feature type="transmembrane region" description="Helical" evidence="4">
    <location>
        <begin position="789"/>
        <end position="809"/>
    </location>
</feature>
<name>A0A397VJP6_9GLOM</name>
<keyword evidence="2" id="KW-0175">Coiled coil</keyword>
<dbReference type="GO" id="GO:0005886">
    <property type="term" value="C:plasma membrane"/>
    <property type="evidence" value="ECO:0007669"/>
    <property type="project" value="TreeGrafter"/>
</dbReference>
<evidence type="ECO:0000313" key="5">
    <source>
        <dbReference type="EMBL" id="RIB22051.1"/>
    </source>
</evidence>
<dbReference type="InterPro" id="IPR015943">
    <property type="entry name" value="WD40/YVTN_repeat-like_dom_sf"/>
</dbReference>
<dbReference type="GO" id="GO:0005216">
    <property type="term" value="F:monoatomic ion channel activity"/>
    <property type="evidence" value="ECO:0007669"/>
    <property type="project" value="InterPro"/>
</dbReference>
<evidence type="ECO:0000256" key="3">
    <source>
        <dbReference type="SAM" id="MobiDB-lite"/>
    </source>
</evidence>
<feature type="region of interest" description="Disordered" evidence="3">
    <location>
        <begin position="1"/>
        <end position="34"/>
    </location>
</feature>
<dbReference type="EMBL" id="QKWP01000327">
    <property type="protein sequence ID" value="RIB22051.1"/>
    <property type="molecule type" value="Genomic_DNA"/>
</dbReference>
<keyword evidence="4" id="KW-1133">Transmembrane helix</keyword>
<dbReference type="GO" id="GO:0098703">
    <property type="term" value="P:calcium ion import across plasma membrane"/>
    <property type="evidence" value="ECO:0007669"/>
    <property type="project" value="TreeGrafter"/>
</dbReference>
<dbReference type="STRING" id="44941.A0A397VJP6"/>
<feature type="compositionally biased region" description="Basic and acidic residues" evidence="3">
    <location>
        <begin position="13"/>
        <end position="27"/>
    </location>
</feature>
<comment type="caution">
    <text evidence="5">The sequence shown here is derived from an EMBL/GenBank/DDBJ whole genome shotgun (WGS) entry which is preliminary data.</text>
</comment>
<evidence type="ECO:0000256" key="4">
    <source>
        <dbReference type="SAM" id="Phobius"/>
    </source>
</evidence>
<protein>
    <recommendedName>
        <fullName evidence="7">Ion transport domain-containing protein</fullName>
    </recommendedName>
</protein>
<feature type="transmembrane region" description="Helical" evidence="4">
    <location>
        <begin position="875"/>
        <end position="900"/>
    </location>
</feature>
<reference evidence="5 6" key="1">
    <citation type="submission" date="2018-06" db="EMBL/GenBank/DDBJ databases">
        <title>Comparative genomics reveals the genomic features of Rhizophagus irregularis, R. cerebriforme, R. diaphanum and Gigaspora rosea, and their symbiotic lifestyle signature.</title>
        <authorList>
            <person name="Morin E."/>
            <person name="San Clemente H."/>
            <person name="Chen E.C.H."/>
            <person name="De La Providencia I."/>
            <person name="Hainaut M."/>
            <person name="Kuo A."/>
            <person name="Kohler A."/>
            <person name="Murat C."/>
            <person name="Tang N."/>
            <person name="Roy S."/>
            <person name="Loubradou J."/>
            <person name="Henrissat B."/>
            <person name="Grigoriev I.V."/>
            <person name="Corradi N."/>
            <person name="Roux C."/>
            <person name="Martin F.M."/>
        </authorList>
    </citation>
    <scope>NUCLEOTIDE SEQUENCE [LARGE SCALE GENOMIC DNA]</scope>
    <source>
        <strain evidence="5 6">DAOM 194757</strain>
    </source>
</reference>
<feature type="transmembrane region" description="Helical" evidence="4">
    <location>
        <begin position="821"/>
        <end position="841"/>
    </location>
</feature>
<dbReference type="PANTHER" id="PTHR10582:SF2">
    <property type="entry name" value="INACTIVE"/>
    <property type="match status" value="1"/>
</dbReference>
<dbReference type="Gene3D" id="2.130.10.10">
    <property type="entry name" value="YVTN repeat-like/Quinoprotein amine dehydrogenase"/>
    <property type="match status" value="1"/>
</dbReference>
<organism evidence="5 6">
    <name type="scientific">Gigaspora rosea</name>
    <dbReference type="NCBI Taxonomy" id="44941"/>
    <lineage>
        <taxon>Eukaryota</taxon>
        <taxon>Fungi</taxon>
        <taxon>Fungi incertae sedis</taxon>
        <taxon>Mucoromycota</taxon>
        <taxon>Glomeromycotina</taxon>
        <taxon>Glomeromycetes</taxon>
        <taxon>Diversisporales</taxon>
        <taxon>Gigasporaceae</taxon>
        <taxon>Gigaspora</taxon>
    </lineage>
</organism>